<sequence length="687" mass="74886">TNRILPGGGTTTITSSTRIVTERGPNGETRQVIVGGFSGNAIRVITERTTTGETRFIPTNEPTGELHHVTTERSDSGTIRYIIGGIIAGGAIGTITERTQSGGVRTIPGGVTTVSSSTRIITERTSTGEIRYIIVGGGFSGNAIRVIIEKTSSGETRLIPTNEETGELRHVITERSESGEIRYIVGGIITSNSITRVIMGPRIVTERTSTGEIRYVIVDQYNGNAIRTKFERHEETGEFVHIPVKEPEGELRYVTEEKTETGEIRKVIGAVITGNVTTTTRTVSGGTVTEGSSTTTGGSGEQIRIVSERNQAGEVTYYHITNGSDGQEIRTVVERTEDGGFRIPGGAVIVGAGAKLLGNNHQATTTTRVVGGGQLTAAEQAANKTQITLKLSIMRYERADASSAVPAAAVGTVLFSKFKMIGAGAVNIEETAYSHVEETKAPQSARTIKWMKVEPHWKREAGMLQHLKSDRYISELYTLYSLPTFAEYRYVSILGSFSRTLESYIQTETLSSQQIRQMTLSLSDALRWCHEHHVVHLNVRPASFYLEGVPGADAKDGNGQLVWKLWNFGHARFVGETVDTAVTTVTYAAPEILNGRKKTDANVLAAVSMDRWSLGLVLYELHTKKTYFSSSNAAEVQLTGEDAAAFEPTLEVIKENDARKAIRGLLETDSEKRYTHETLREVYFGKL</sequence>
<reference evidence="2 3" key="1">
    <citation type="journal article" date="2020" name="Fungal Divers.">
        <title>Resolving the Mortierellaceae phylogeny through synthesis of multi-gene phylogenetics and phylogenomics.</title>
        <authorList>
            <person name="Vandepol N."/>
            <person name="Liber J."/>
            <person name="Desiro A."/>
            <person name="Na H."/>
            <person name="Kennedy M."/>
            <person name="Barry K."/>
            <person name="Grigoriev I.V."/>
            <person name="Miller A.N."/>
            <person name="O'Donnell K."/>
            <person name="Stajich J.E."/>
            <person name="Bonito G."/>
        </authorList>
    </citation>
    <scope>NUCLEOTIDE SEQUENCE [LARGE SCALE GENOMIC DNA]</scope>
    <source>
        <strain evidence="2 3">AD045</strain>
    </source>
</reference>
<dbReference type="Proteomes" id="UP001194696">
    <property type="component" value="Unassembled WGS sequence"/>
</dbReference>
<feature type="domain" description="Protein kinase" evidence="1">
    <location>
        <begin position="415"/>
        <end position="684"/>
    </location>
</feature>
<evidence type="ECO:0000259" key="1">
    <source>
        <dbReference type="PROSITE" id="PS50011"/>
    </source>
</evidence>
<dbReference type="PANTHER" id="PTHR24348">
    <property type="entry name" value="SERINE/THREONINE-PROTEIN KINASE UNC-51-RELATED"/>
    <property type="match status" value="1"/>
</dbReference>
<keyword evidence="3" id="KW-1185">Reference proteome</keyword>
<feature type="non-terminal residue" evidence="2">
    <location>
        <position position="1"/>
    </location>
</feature>
<dbReference type="InterPro" id="IPR045269">
    <property type="entry name" value="Atg1-like"/>
</dbReference>
<proteinExistence type="predicted"/>
<dbReference type="SMART" id="SM00220">
    <property type="entry name" value="S_TKc"/>
    <property type="match status" value="1"/>
</dbReference>
<dbReference type="Gene3D" id="1.10.510.10">
    <property type="entry name" value="Transferase(Phosphotransferase) domain 1"/>
    <property type="match status" value="1"/>
</dbReference>
<evidence type="ECO:0000313" key="3">
    <source>
        <dbReference type="Proteomes" id="UP001194696"/>
    </source>
</evidence>
<dbReference type="Pfam" id="PF00069">
    <property type="entry name" value="Pkinase"/>
    <property type="match status" value="1"/>
</dbReference>
<dbReference type="PROSITE" id="PS50011">
    <property type="entry name" value="PROTEIN_KINASE_DOM"/>
    <property type="match status" value="1"/>
</dbReference>
<dbReference type="InterPro" id="IPR000719">
    <property type="entry name" value="Prot_kinase_dom"/>
</dbReference>
<evidence type="ECO:0000313" key="2">
    <source>
        <dbReference type="EMBL" id="KAG0284172.1"/>
    </source>
</evidence>
<dbReference type="EMBL" id="JAAAIM010000806">
    <property type="protein sequence ID" value="KAG0284172.1"/>
    <property type="molecule type" value="Genomic_DNA"/>
</dbReference>
<protein>
    <recommendedName>
        <fullName evidence="1">Protein kinase domain-containing protein</fullName>
    </recommendedName>
</protein>
<dbReference type="SUPFAM" id="SSF56112">
    <property type="entry name" value="Protein kinase-like (PK-like)"/>
    <property type="match status" value="1"/>
</dbReference>
<accession>A0ABQ7JTV0</accession>
<name>A0ABQ7JTV0_9FUNG</name>
<gene>
    <name evidence="2" type="ORF">BGZ96_011469</name>
</gene>
<comment type="caution">
    <text evidence="2">The sequence shown here is derived from an EMBL/GenBank/DDBJ whole genome shotgun (WGS) entry which is preliminary data.</text>
</comment>
<dbReference type="InterPro" id="IPR011009">
    <property type="entry name" value="Kinase-like_dom_sf"/>
</dbReference>
<organism evidence="2 3">
    <name type="scientific">Linnemannia gamsii</name>
    <dbReference type="NCBI Taxonomy" id="64522"/>
    <lineage>
        <taxon>Eukaryota</taxon>
        <taxon>Fungi</taxon>
        <taxon>Fungi incertae sedis</taxon>
        <taxon>Mucoromycota</taxon>
        <taxon>Mortierellomycotina</taxon>
        <taxon>Mortierellomycetes</taxon>
        <taxon>Mortierellales</taxon>
        <taxon>Mortierellaceae</taxon>
        <taxon>Linnemannia</taxon>
    </lineage>
</organism>